<dbReference type="InterPro" id="IPR001128">
    <property type="entry name" value="Cyt_P450"/>
</dbReference>
<organism evidence="11 12">
    <name type="scientific">Fomitopsis schrenkii</name>
    <name type="common">Brown rot fungus</name>
    <dbReference type="NCBI Taxonomy" id="2126942"/>
    <lineage>
        <taxon>Eukaryota</taxon>
        <taxon>Fungi</taxon>
        <taxon>Dikarya</taxon>
        <taxon>Basidiomycota</taxon>
        <taxon>Agaricomycotina</taxon>
        <taxon>Agaricomycetes</taxon>
        <taxon>Polyporales</taxon>
        <taxon>Fomitopsis</taxon>
    </lineage>
</organism>
<dbReference type="STRING" id="743788.S8E7Y1"/>
<proteinExistence type="inferred from homology"/>
<comment type="pathway">
    <text evidence="2">Secondary metabolite biosynthesis.</text>
</comment>
<keyword evidence="7 9" id="KW-0408">Iron</keyword>
<evidence type="ECO:0000256" key="2">
    <source>
        <dbReference type="ARBA" id="ARBA00005179"/>
    </source>
</evidence>
<comment type="cofactor">
    <cofactor evidence="1 9">
        <name>heme</name>
        <dbReference type="ChEBI" id="CHEBI:30413"/>
    </cofactor>
</comment>
<dbReference type="eggNOG" id="KOG0157">
    <property type="taxonomic scope" value="Eukaryota"/>
</dbReference>
<dbReference type="PANTHER" id="PTHR24305">
    <property type="entry name" value="CYTOCHROME P450"/>
    <property type="match status" value="1"/>
</dbReference>
<dbReference type="GO" id="GO:0020037">
    <property type="term" value="F:heme binding"/>
    <property type="evidence" value="ECO:0007669"/>
    <property type="project" value="InterPro"/>
</dbReference>
<sequence>MLSSNVVALALVAGFALWQTLLFVRKRILSSVIHRIPGPRASSFWSGNIRELNDRAGWGFHQDVAMQYGSVAKLNGFFGRPIVYVRDPKALHYMLIKEEHIYQESSEFIANNLVFFGPGLLSTLGHTHSKQRKIMNPVFSVNHMRYMAPLFFEISQNLRTAIMIRLEDGLKDIDVLDWMGRTALELVGQGGLGYSFDPLVQDVKDEYGEAIKDFTPLTASLSMFRRLVSPATQFLPRWLLRQLVASFPEQTRVEQLKKVIDAMDKRAGDIYAEKKRGFAKGDVDVVQQVQGGKDIISVLMRANSAADEKNRLTEEEIVAQMSTLIFAAMDTTSNTLSRILHLLSQNTDVQSKLRQELLDAHAADGLSYDELNRLPLLDSVCRETLRRFPPVNILFREAVQDTVLPLAEPLELRDGTTVNEIPIPKGTELLLGFLGCNTDKNMWGDDALEWKPERWLKSLPEAVTAAHIPGVYSNIMSFSGGKRACIGFKFSEMEMKIVLSVLVSTFLFAPSEKPVFWNMGGLTFPTVGKESRKPALYLKLGLYKPSGAA</sequence>
<evidence type="ECO:0000313" key="11">
    <source>
        <dbReference type="EMBL" id="EPS99463.1"/>
    </source>
</evidence>
<keyword evidence="4 9" id="KW-0349">Heme</keyword>
<dbReference type="InterPro" id="IPR017972">
    <property type="entry name" value="Cyt_P450_CS"/>
</dbReference>
<dbReference type="OrthoDB" id="1470350at2759"/>
<evidence type="ECO:0000256" key="9">
    <source>
        <dbReference type="PIRSR" id="PIRSR602401-1"/>
    </source>
</evidence>
<evidence type="ECO:0000256" key="5">
    <source>
        <dbReference type="ARBA" id="ARBA00022723"/>
    </source>
</evidence>
<dbReference type="GO" id="GO:0005506">
    <property type="term" value="F:iron ion binding"/>
    <property type="evidence" value="ECO:0007669"/>
    <property type="project" value="InterPro"/>
</dbReference>
<evidence type="ECO:0000256" key="8">
    <source>
        <dbReference type="ARBA" id="ARBA00023033"/>
    </source>
</evidence>
<evidence type="ECO:0000256" key="4">
    <source>
        <dbReference type="ARBA" id="ARBA00022617"/>
    </source>
</evidence>
<evidence type="ECO:0000256" key="3">
    <source>
        <dbReference type="ARBA" id="ARBA00010617"/>
    </source>
</evidence>
<dbReference type="GO" id="GO:0016705">
    <property type="term" value="F:oxidoreductase activity, acting on paired donors, with incorporation or reduction of molecular oxygen"/>
    <property type="evidence" value="ECO:0007669"/>
    <property type="project" value="InterPro"/>
</dbReference>
<feature type="binding site" description="axial binding residue" evidence="9">
    <location>
        <position position="485"/>
    </location>
    <ligand>
        <name>heme</name>
        <dbReference type="ChEBI" id="CHEBI:30413"/>
    </ligand>
    <ligandPart>
        <name>Fe</name>
        <dbReference type="ChEBI" id="CHEBI:18248"/>
    </ligandPart>
</feature>
<evidence type="ECO:0000256" key="6">
    <source>
        <dbReference type="ARBA" id="ARBA00023002"/>
    </source>
</evidence>
<dbReference type="PRINTS" id="PR00463">
    <property type="entry name" value="EP450I"/>
</dbReference>
<dbReference type="Proteomes" id="UP000015241">
    <property type="component" value="Unassembled WGS sequence"/>
</dbReference>
<dbReference type="EMBL" id="KE504156">
    <property type="protein sequence ID" value="EPS99463.1"/>
    <property type="molecule type" value="Genomic_DNA"/>
</dbReference>
<dbReference type="PANTHER" id="PTHR24305:SF166">
    <property type="entry name" value="CYTOCHROME P450 12A4, MITOCHONDRIAL-RELATED"/>
    <property type="match status" value="1"/>
</dbReference>
<dbReference type="PROSITE" id="PS00086">
    <property type="entry name" value="CYTOCHROME_P450"/>
    <property type="match status" value="1"/>
</dbReference>
<dbReference type="SUPFAM" id="SSF48264">
    <property type="entry name" value="Cytochrome P450"/>
    <property type="match status" value="1"/>
</dbReference>
<comment type="similarity">
    <text evidence="3 10">Belongs to the cytochrome P450 family.</text>
</comment>
<keyword evidence="8 10" id="KW-0503">Monooxygenase</keyword>
<evidence type="ECO:0000256" key="7">
    <source>
        <dbReference type="ARBA" id="ARBA00023004"/>
    </source>
</evidence>
<keyword evidence="5 9" id="KW-0479">Metal-binding</keyword>
<evidence type="ECO:0000313" key="12">
    <source>
        <dbReference type="Proteomes" id="UP000015241"/>
    </source>
</evidence>
<protein>
    <recommendedName>
        <fullName evidence="13">Cytochrome P450</fullName>
    </recommendedName>
</protein>
<dbReference type="HOGENOM" id="CLU_001570_5_11_1"/>
<dbReference type="Gene3D" id="1.10.630.10">
    <property type="entry name" value="Cytochrome P450"/>
    <property type="match status" value="1"/>
</dbReference>
<dbReference type="AlphaFoldDB" id="S8E7Y1"/>
<accession>S8E7Y1</accession>
<keyword evidence="6 10" id="KW-0560">Oxidoreductase</keyword>
<dbReference type="InterPro" id="IPR050121">
    <property type="entry name" value="Cytochrome_P450_monoxygenase"/>
</dbReference>
<dbReference type="InParanoid" id="S8E7Y1"/>
<dbReference type="InterPro" id="IPR002401">
    <property type="entry name" value="Cyt_P450_E_grp-I"/>
</dbReference>
<dbReference type="GO" id="GO:0004497">
    <property type="term" value="F:monooxygenase activity"/>
    <property type="evidence" value="ECO:0007669"/>
    <property type="project" value="UniProtKB-KW"/>
</dbReference>
<dbReference type="PRINTS" id="PR00385">
    <property type="entry name" value="P450"/>
</dbReference>
<evidence type="ECO:0000256" key="10">
    <source>
        <dbReference type="RuleBase" id="RU000461"/>
    </source>
</evidence>
<gene>
    <name evidence="11" type="ORF">FOMPIDRAFT_82639</name>
</gene>
<dbReference type="Pfam" id="PF00067">
    <property type="entry name" value="p450"/>
    <property type="match status" value="1"/>
</dbReference>
<evidence type="ECO:0000256" key="1">
    <source>
        <dbReference type="ARBA" id="ARBA00001971"/>
    </source>
</evidence>
<name>S8E7Y1_FOMSC</name>
<keyword evidence="12" id="KW-1185">Reference proteome</keyword>
<evidence type="ECO:0008006" key="13">
    <source>
        <dbReference type="Google" id="ProtNLM"/>
    </source>
</evidence>
<dbReference type="InterPro" id="IPR036396">
    <property type="entry name" value="Cyt_P450_sf"/>
</dbReference>
<dbReference type="CDD" id="cd11069">
    <property type="entry name" value="CYP_FUM15-like"/>
    <property type="match status" value="1"/>
</dbReference>
<reference evidence="11 12" key="1">
    <citation type="journal article" date="2012" name="Science">
        <title>The Paleozoic origin of enzymatic lignin decomposition reconstructed from 31 fungal genomes.</title>
        <authorList>
            <person name="Floudas D."/>
            <person name="Binder M."/>
            <person name="Riley R."/>
            <person name="Barry K."/>
            <person name="Blanchette R.A."/>
            <person name="Henrissat B."/>
            <person name="Martinez A.T."/>
            <person name="Otillar R."/>
            <person name="Spatafora J.W."/>
            <person name="Yadav J.S."/>
            <person name="Aerts A."/>
            <person name="Benoit I."/>
            <person name="Boyd A."/>
            <person name="Carlson A."/>
            <person name="Copeland A."/>
            <person name="Coutinho P.M."/>
            <person name="de Vries R.P."/>
            <person name="Ferreira P."/>
            <person name="Findley K."/>
            <person name="Foster B."/>
            <person name="Gaskell J."/>
            <person name="Glotzer D."/>
            <person name="Gorecki P."/>
            <person name="Heitman J."/>
            <person name="Hesse C."/>
            <person name="Hori C."/>
            <person name="Igarashi K."/>
            <person name="Jurgens J.A."/>
            <person name="Kallen N."/>
            <person name="Kersten P."/>
            <person name="Kohler A."/>
            <person name="Kuees U."/>
            <person name="Kumar T.K.A."/>
            <person name="Kuo A."/>
            <person name="LaButti K."/>
            <person name="Larrondo L.F."/>
            <person name="Lindquist E."/>
            <person name="Ling A."/>
            <person name="Lombard V."/>
            <person name="Lucas S."/>
            <person name="Lundell T."/>
            <person name="Martin R."/>
            <person name="McLaughlin D.J."/>
            <person name="Morgenstern I."/>
            <person name="Morin E."/>
            <person name="Murat C."/>
            <person name="Nagy L.G."/>
            <person name="Nolan M."/>
            <person name="Ohm R.A."/>
            <person name="Patyshakuliyeva A."/>
            <person name="Rokas A."/>
            <person name="Ruiz-Duenas F.J."/>
            <person name="Sabat G."/>
            <person name="Salamov A."/>
            <person name="Samejima M."/>
            <person name="Schmutz J."/>
            <person name="Slot J.C."/>
            <person name="St John F."/>
            <person name="Stenlid J."/>
            <person name="Sun H."/>
            <person name="Sun S."/>
            <person name="Syed K."/>
            <person name="Tsang A."/>
            <person name="Wiebenga A."/>
            <person name="Young D."/>
            <person name="Pisabarro A."/>
            <person name="Eastwood D.C."/>
            <person name="Martin F."/>
            <person name="Cullen D."/>
            <person name="Grigoriev I.V."/>
            <person name="Hibbett D.S."/>
        </authorList>
    </citation>
    <scope>NUCLEOTIDE SEQUENCE</scope>
    <source>
        <strain evidence="12">FP-58527</strain>
    </source>
</reference>